<comment type="catalytic activity">
    <reaction evidence="6">
        <text>uridine(746) in 23S rRNA = pseudouridine(746) in 23S rRNA</text>
        <dbReference type="Rhea" id="RHEA:42548"/>
        <dbReference type="Rhea" id="RHEA-COMP:10109"/>
        <dbReference type="Rhea" id="RHEA-COMP:10110"/>
        <dbReference type="ChEBI" id="CHEBI:65314"/>
        <dbReference type="ChEBI" id="CHEBI:65315"/>
        <dbReference type="EC" id="5.4.99.29"/>
    </reaction>
</comment>
<accession>A4AAP9</accession>
<comment type="similarity">
    <text evidence="1">Belongs to the pseudouridine synthase RluA family.</text>
</comment>
<dbReference type="GO" id="GO:0160142">
    <property type="term" value="F:23S rRNA pseudouridine(746) synthase activity"/>
    <property type="evidence" value="ECO:0007669"/>
    <property type="project" value="UniProtKB-EC"/>
</dbReference>
<dbReference type="Pfam" id="PF00849">
    <property type="entry name" value="PseudoU_synth_2"/>
    <property type="match status" value="1"/>
</dbReference>
<comment type="caution">
    <text evidence="17">The sequence shown here is derived from an EMBL/GenBank/DDBJ whole genome shotgun (WGS) entry which is preliminary data.</text>
</comment>
<evidence type="ECO:0000256" key="10">
    <source>
        <dbReference type="ARBA" id="ARBA00039988"/>
    </source>
</evidence>
<dbReference type="EC" id="5.4.99.29" evidence="9"/>
<evidence type="ECO:0000256" key="5">
    <source>
        <dbReference type="ARBA" id="ARBA00036184"/>
    </source>
</evidence>
<dbReference type="SUPFAM" id="SSF55120">
    <property type="entry name" value="Pseudouridine synthase"/>
    <property type="match status" value="1"/>
</dbReference>
<dbReference type="InterPro" id="IPR006224">
    <property type="entry name" value="PsdUridine_synth_RluA-like_CS"/>
</dbReference>
<evidence type="ECO:0000259" key="16">
    <source>
        <dbReference type="Pfam" id="PF00849"/>
    </source>
</evidence>
<dbReference type="InterPro" id="IPR020103">
    <property type="entry name" value="PsdUridine_synth_cat_dom_sf"/>
</dbReference>
<dbReference type="PANTHER" id="PTHR21600:SF91">
    <property type="entry name" value="DUAL-SPECIFICITY RNA PSEUDOURIDINE SYNTHASE RLUA"/>
    <property type="match status" value="1"/>
</dbReference>
<evidence type="ECO:0000256" key="12">
    <source>
        <dbReference type="ARBA" id="ARBA00042372"/>
    </source>
</evidence>
<dbReference type="Proteomes" id="UP000019205">
    <property type="component" value="Chromosome"/>
</dbReference>
<dbReference type="eggNOG" id="COG0564">
    <property type="taxonomic scope" value="Bacteria"/>
</dbReference>
<dbReference type="GO" id="GO:0000455">
    <property type="term" value="P:enzyme-directed rRNA pseudouridine synthesis"/>
    <property type="evidence" value="ECO:0007669"/>
    <property type="project" value="TreeGrafter"/>
</dbReference>
<dbReference type="OrthoDB" id="9807829at2"/>
<dbReference type="GO" id="GO:0003723">
    <property type="term" value="F:RNA binding"/>
    <property type="evidence" value="ECO:0007669"/>
    <property type="project" value="InterPro"/>
</dbReference>
<name>A4AAP9_9GAMM</name>
<dbReference type="InterPro" id="IPR050188">
    <property type="entry name" value="RluA_PseudoU_synthase"/>
</dbReference>
<dbReference type="STRING" id="314285.KT71_10739"/>
<evidence type="ECO:0000313" key="18">
    <source>
        <dbReference type="Proteomes" id="UP000019205"/>
    </source>
</evidence>
<dbReference type="CDD" id="cd02869">
    <property type="entry name" value="PseudoU_synth_RluA_like"/>
    <property type="match status" value="1"/>
</dbReference>
<dbReference type="EC" id="5.4.99.28" evidence="8"/>
<evidence type="ECO:0000256" key="2">
    <source>
        <dbReference type="ARBA" id="ARBA00022552"/>
    </source>
</evidence>
<comment type="catalytic activity">
    <reaction evidence="5">
        <text>uridine(32) in tRNA = pseudouridine(32) in tRNA</text>
        <dbReference type="Rhea" id="RHEA:42544"/>
        <dbReference type="Rhea" id="RHEA-COMP:10107"/>
        <dbReference type="Rhea" id="RHEA-COMP:10108"/>
        <dbReference type="ChEBI" id="CHEBI:65314"/>
        <dbReference type="ChEBI" id="CHEBI:65315"/>
        <dbReference type="EC" id="5.4.99.28"/>
    </reaction>
</comment>
<evidence type="ECO:0000256" key="8">
    <source>
        <dbReference type="ARBA" id="ARBA00038944"/>
    </source>
</evidence>
<keyword evidence="18" id="KW-1185">Reference proteome</keyword>
<feature type="domain" description="Pseudouridine synthase RsuA/RluA-like" evidence="16">
    <location>
        <begin position="38"/>
        <end position="183"/>
    </location>
</feature>
<dbReference type="Gene3D" id="3.30.2350.10">
    <property type="entry name" value="Pseudouridine synthase"/>
    <property type="match status" value="1"/>
</dbReference>
<proteinExistence type="inferred from homology"/>
<dbReference type="RefSeq" id="WP_008294584.1">
    <property type="nucleotide sequence ID" value="NZ_CM002299.1"/>
</dbReference>
<dbReference type="AlphaFoldDB" id="A4AAP9"/>
<dbReference type="PANTHER" id="PTHR21600">
    <property type="entry name" value="MITOCHONDRIAL RNA PSEUDOURIDINE SYNTHASE"/>
    <property type="match status" value="1"/>
</dbReference>
<dbReference type="GO" id="GO:0160151">
    <property type="term" value="F:tRNA pseudouridine(32) synthase activity"/>
    <property type="evidence" value="ECO:0007669"/>
    <property type="project" value="UniProtKB-EC"/>
</dbReference>
<reference evidence="17 18" key="1">
    <citation type="journal article" date="2007" name="Proc. Natl. Acad. Sci. U.S.A.">
        <title>Characterization of a marine gammaproteobacterium capable of aerobic anoxygenic photosynthesis.</title>
        <authorList>
            <person name="Fuchs B.M."/>
            <person name="Spring S."/>
            <person name="Teeling H."/>
            <person name="Quast C."/>
            <person name="Wulf J."/>
            <person name="Schattenhofer M."/>
            <person name="Yan S."/>
            <person name="Ferriera S."/>
            <person name="Johnson J."/>
            <person name="Glockner F.O."/>
            <person name="Amann R."/>
        </authorList>
    </citation>
    <scope>NUCLEOTIDE SEQUENCE [LARGE SCALE GENOMIC DNA]</scope>
    <source>
        <strain evidence="17">KT71</strain>
    </source>
</reference>
<organism evidence="17 18">
    <name type="scientific">Congregibacter litoralis KT71</name>
    <dbReference type="NCBI Taxonomy" id="314285"/>
    <lineage>
        <taxon>Bacteria</taxon>
        <taxon>Pseudomonadati</taxon>
        <taxon>Pseudomonadota</taxon>
        <taxon>Gammaproteobacteria</taxon>
        <taxon>Cellvibrionales</taxon>
        <taxon>Halieaceae</taxon>
        <taxon>Congregibacter</taxon>
    </lineage>
</organism>
<keyword evidence="2" id="KW-0698">rRNA processing</keyword>
<dbReference type="InterPro" id="IPR006145">
    <property type="entry name" value="PsdUridine_synth_RsuA/RluA"/>
</dbReference>
<evidence type="ECO:0000256" key="6">
    <source>
        <dbReference type="ARBA" id="ARBA00036916"/>
    </source>
</evidence>
<dbReference type="GO" id="GO:0008033">
    <property type="term" value="P:tRNA processing"/>
    <property type="evidence" value="ECO:0007669"/>
    <property type="project" value="UniProtKB-KW"/>
</dbReference>
<protein>
    <recommendedName>
        <fullName evidence="10">Dual-specificity RNA pseudouridine synthase RluA</fullName>
        <ecNumber evidence="8">5.4.99.28</ecNumber>
        <ecNumber evidence="9">5.4.99.29</ecNumber>
    </recommendedName>
    <alternativeName>
        <fullName evidence="11">23S rRNA pseudouridine(746) synthase</fullName>
    </alternativeName>
    <alternativeName>
        <fullName evidence="14">Ribosomal large subunit pseudouridine synthase A</fullName>
    </alternativeName>
    <alternativeName>
        <fullName evidence="13">rRNA pseudouridylate synthase A</fullName>
    </alternativeName>
    <alternativeName>
        <fullName evidence="15">rRNA-uridine isomerase A</fullName>
    </alternativeName>
    <alternativeName>
        <fullName evidence="12">tRNA pseudouridine(32) synthase</fullName>
    </alternativeName>
</protein>
<keyword evidence="3" id="KW-0819">tRNA processing</keyword>
<evidence type="ECO:0000256" key="9">
    <source>
        <dbReference type="ARBA" id="ARBA00038945"/>
    </source>
</evidence>
<evidence type="ECO:0000256" key="3">
    <source>
        <dbReference type="ARBA" id="ARBA00022694"/>
    </source>
</evidence>
<gene>
    <name evidence="17" type="ORF">KT71_10739</name>
</gene>
<evidence type="ECO:0000256" key="13">
    <source>
        <dbReference type="ARBA" id="ARBA00042844"/>
    </source>
</evidence>
<evidence type="ECO:0000256" key="14">
    <source>
        <dbReference type="ARBA" id="ARBA00042883"/>
    </source>
</evidence>
<dbReference type="EMBL" id="AAOA02000003">
    <property type="protein sequence ID" value="EAQ96771.1"/>
    <property type="molecule type" value="Genomic_DNA"/>
</dbReference>
<comment type="function">
    <text evidence="7">Dual specificity enzyme that catalyzes the synthesis of pseudouridine from uracil-746 in 23S ribosomal RNA and from uracil-32 in the anticodon stem and loop of transfer RNAs.</text>
</comment>
<evidence type="ECO:0000256" key="7">
    <source>
        <dbReference type="ARBA" id="ARBA00037305"/>
    </source>
</evidence>
<evidence type="ECO:0000256" key="4">
    <source>
        <dbReference type="ARBA" id="ARBA00023235"/>
    </source>
</evidence>
<dbReference type="PROSITE" id="PS01129">
    <property type="entry name" value="PSI_RLU"/>
    <property type="match status" value="1"/>
</dbReference>
<evidence type="ECO:0000256" key="11">
    <source>
        <dbReference type="ARBA" id="ARBA00041266"/>
    </source>
</evidence>
<keyword evidence="4 17" id="KW-0413">Isomerase</keyword>
<evidence type="ECO:0000256" key="1">
    <source>
        <dbReference type="ARBA" id="ARBA00010876"/>
    </source>
</evidence>
<evidence type="ECO:0000313" key="17">
    <source>
        <dbReference type="EMBL" id="EAQ96771.1"/>
    </source>
</evidence>
<sequence>MNTPPAPEETSGDSQELPPYIVPHSPEPVRVIYVDESLLLIRKPDLLLSVPGRHPLNRDCMITRLQEHYPDALVVHRLDLDTSGIMMVARGKTTQGALSRLFQERAVDKRYRAWVAGSVSDDEGKIELPIARDWENRPLQKICAETGKKSLTYFKVLDRQNGNSLLELQPATGRTHQLRIHCREMGHPILGCDMYAPPAVLGAAPRLMLHATRIAFPHPVSGRKLVGHCPAPF</sequence>
<evidence type="ECO:0000256" key="15">
    <source>
        <dbReference type="ARBA" id="ARBA00043143"/>
    </source>
</evidence>
<dbReference type="HOGENOM" id="CLU_016902_11_1_6"/>
<reference evidence="17 18" key="2">
    <citation type="journal article" date="2009" name="PLoS ONE">
        <title>The photosynthetic apparatus and its regulation in the aerobic gammaproteobacterium Congregibacter litoralis gen. nov., sp. nov.</title>
        <authorList>
            <person name="Spring S."/>
            <person name="Lunsdorf H."/>
            <person name="Fuchs B.M."/>
            <person name="Tindall B.J."/>
        </authorList>
    </citation>
    <scope>NUCLEOTIDE SEQUENCE [LARGE SCALE GENOMIC DNA]</scope>
    <source>
        <strain evidence="17">KT71</strain>
    </source>
</reference>